<proteinExistence type="predicted"/>
<dbReference type="GO" id="GO:0016301">
    <property type="term" value="F:kinase activity"/>
    <property type="evidence" value="ECO:0007669"/>
    <property type="project" value="UniProtKB-KW"/>
</dbReference>
<protein>
    <submittedName>
        <fullName evidence="2">G-type lectin S-receptor-like serine/threonine-protein kinase</fullName>
    </submittedName>
</protein>
<evidence type="ECO:0000256" key="1">
    <source>
        <dbReference type="SAM" id="MobiDB-lite"/>
    </source>
</evidence>
<keyword evidence="2" id="KW-0418">Kinase</keyword>
<organism evidence="2">
    <name type="scientific">Sesamum radiatum</name>
    <name type="common">Black benniseed</name>
    <dbReference type="NCBI Taxonomy" id="300843"/>
    <lineage>
        <taxon>Eukaryota</taxon>
        <taxon>Viridiplantae</taxon>
        <taxon>Streptophyta</taxon>
        <taxon>Embryophyta</taxon>
        <taxon>Tracheophyta</taxon>
        <taxon>Spermatophyta</taxon>
        <taxon>Magnoliopsida</taxon>
        <taxon>eudicotyledons</taxon>
        <taxon>Gunneridae</taxon>
        <taxon>Pentapetalae</taxon>
        <taxon>asterids</taxon>
        <taxon>lamiids</taxon>
        <taxon>Lamiales</taxon>
        <taxon>Pedaliaceae</taxon>
        <taxon>Sesamum</taxon>
    </lineage>
</organism>
<comment type="caution">
    <text evidence="2">The sequence shown here is derived from an EMBL/GenBank/DDBJ whole genome shotgun (WGS) entry which is preliminary data.</text>
</comment>
<feature type="region of interest" description="Disordered" evidence="1">
    <location>
        <begin position="57"/>
        <end position="81"/>
    </location>
</feature>
<dbReference type="AlphaFoldDB" id="A0AAW2JZC6"/>
<reference evidence="2" key="1">
    <citation type="submission" date="2020-06" db="EMBL/GenBank/DDBJ databases">
        <authorList>
            <person name="Li T."/>
            <person name="Hu X."/>
            <person name="Zhang T."/>
            <person name="Song X."/>
            <person name="Zhang H."/>
            <person name="Dai N."/>
            <person name="Sheng W."/>
            <person name="Hou X."/>
            <person name="Wei L."/>
        </authorList>
    </citation>
    <scope>NUCLEOTIDE SEQUENCE</scope>
    <source>
        <strain evidence="2">G02</strain>
        <tissue evidence="2">Leaf</tissue>
    </source>
</reference>
<name>A0AAW2JZC6_SESRA</name>
<accession>A0AAW2JZC6</accession>
<keyword evidence="2" id="KW-0808">Transferase</keyword>
<feature type="compositionally biased region" description="Low complexity" evidence="1">
    <location>
        <begin position="57"/>
        <end position="68"/>
    </location>
</feature>
<reference evidence="2" key="2">
    <citation type="journal article" date="2024" name="Plant">
        <title>Genomic evolution and insights into agronomic trait innovations of Sesamum species.</title>
        <authorList>
            <person name="Miao H."/>
            <person name="Wang L."/>
            <person name="Qu L."/>
            <person name="Liu H."/>
            <person name="Sun Y."/>
            <person name="Le M."/>
            <person name="Wang Q."/>
            <person name="Wei S."/>
            <person name="Zheng Y."/>
            <person name="Lin W."/>
            <person name="Duan Y."/>
            <person name="Cao H."/>
            <person name="Xiong S."/>
            <person name="Wang X."/>
            <person name="Wei L."/>
            <person name="Li C."/>
            <person name="Ma Q."/>
            <person name="Ju M."/>
            <person name="Zhao R."/>
            <person name="Li G."/>
            <person name="Mu C."/>
            <person name="Tian Q."/>
            <person name="Mei H."/>
            <person name="Zhang T."/>
            <person name="Gao T."/>
            <person name="Zhang H."/>
        </authorList>
    </citation>
    <scope>NUCLEOTIDE SEQUENCE</scope>
    <source>
        <strain evidence="2">G02</strain>
    </source>
</reference>
<gene>
    <name evidence="2" type="ORF">Sradi_6621700</name>
</gene>
<evidence type="ECO:0000313" key="2">
    <source>
        <dbReference type="EMBL" id="KAL0299619.1"/>
    </source>
</evidence>
<dbReference type="EMBL" id="JACGWJ010000031">
    <property type="protein sequence ID" value="KAL0299619.1"/>
    <property type="molecule type" value="Genomic_DNA"/>
</dbReference>
<sequence length="267" mass="28830">MAGRIDRGSRLLAGQDQAWVSDNGTFAFGFSPVDSRKDQFHLGIWFGQLPAKMQSWSSTPTATSFSTTAPPPSGHQTPLLPESKRRSCLKTATSYCTARSTDSMAELLPSLGYTLPGQPLTVSLELKSSKSQSDGGYYTLKMLQQPTSLSLALTYNLPVAVEKETESAYTNFSYWSGPEISNVTGDVLAVLDGRGSFGIVYGSSADGAVYVYKNDNDSGGLSSAINRTISPLVLRRLILETNGNLRCIDGKRCEWIEAMGARVGCRL</sequence>